<dbReference type="InterPro" id="IPR051532">
    <property type="entry name" value="Ester_Hydrolysis_Enzymes"/>
</dbReference>
<reference evidence="3 4" key="1">
    <citation type="submission" date="2020-08" db="EMBL/GenBank/DDBJ databases">
        <title>Sequencing the genomes of 1000 actinobacteria strains.</title>
        <authorList>
            <person name="Klenk H.-P."/>
        </authorList>
    </citation>
    <scope>NUCLEOTIDE SEQUENCE [LARGE SCALE GENOMIC DNA]</scope>
    <source>
        <strain evidence="3 4">DSM 105369</strain>
    </source>
</reference>
<feature type="chain" id="PRO_5032813021" evidence="1">
    <location>
        <begin position="28"/>
        <end position="282"/>
    </location>
</feature>
<dbReference type="SUPFAM" id="SSF52266">
    <property type="entry name" value="SGNH hydrolase"/>
    <property type="match status" value="1"/>
</dbReference>
<dbReference type="Proteomes" id="UP000559182">
    <property type="component" value="Unassembled WGS sequence"/>
</dbReference>
<keyword evidence="4" id="KW-1185">Reference proteome</keyword>
<dbReference type="RefSeq" id="WP_183318401.1">
    <property type="nucleotide sequence ID" value="NZ_JACHVQ010000001.1"/>
</dbReference>
<dbReference type="InterPro" id="IPR013830">
    <property type="entry name" value="SGNH_hydro"/>
</dbReference>
<dbReference type="PANTHER" id="PTHR30383:SF5">
    <property type="entry name" value="SGNH HYDROLASE-TYPE ESTERASE DOMAIN-CONTAINING PROTEIN"/>
    <property type="match status" value="1"/>
</dbReference>
<protein>
    <submittedName>
        <fullName evidence="3">Lysophospholipase L1-like esterase</fullName>
    </submittedName>
</protein>
<feature type="domain" description="SGNH hydrolase-type esterase" evidence="2">
    <location>
        <begin position="38"/>
        <end position="270"/>
    </location>
</feature>
<dbReference type="EMBL" id="JACHVQ010000001">
    <property type="protein sequence ID" value="MBB2890363.1"/>
    <property type="molecule type" value="Genomic_DNA"/>
</dbReference>
<sequence length="282" mass="29510">MRRQLTVAAVAAVAAATVSLPAGAAHAAPASGPQWYLALGDSLAAGYQPTTGDNKTGGYVGGALTLLKRQNPKVKLTNLACSGEDTKTFSDGTKCDDGNAKKSQQARAIKFLKAHAKKQGVVTIDLGANDINHCVSGGSIDLTCLQAGLTDVATNLPTILQKLHAAAPNAKIVVLNYYNPFLAAYLTGPDGQTLAKQSETLATIFNGEIAQAAATIKAPVADIAKAFLSNADTPLVTTPYGKIPTNVARICSWTWMCSMSNIHANDYGYTVMWWALAPYLKA</sequence>
<dbReference type="Gene3D" id="3.40.50.1110">
    <property type="entry name" value="SGNH hydrolase"/>
    <property type="match status" value="1"/>
</dbReference>
<name>A0A839N343_9MICO</name>
<dbReference type="InterPro" id="IPR036514">
    <property type="entry name" value="SGNH_hydro_sf"/>
</dbReference>
<keyword evidence="1" id="KW-0732">Signal</keyword>
<dbReference type="CDD" id="cd00229">
    <property type="entry name" value="SGNH_hydrolase"/>
    <property type="match status" value="1"/>
</dbReference>
<dbReference type="AlphaFoldDB" id="A0A839N343"/>
<dbReference type="PANTHER" id="PTHR30383">
    <property type="entry name" value="THIOESTERASE 1/PROTEASE 1/LYSOPHOSPHOLIPASE L1"/>
    <property type="match status" value="1"/>
</dbReference>
<accession>A0A839N343</accession>
<evidence type="ECO:0000313" key="3">
    <source>
        <dbReference type="EMBL" id="MBB2890363.1"/>
    </source>
</evidence>
<dbReference type="Pfam" id="PF13472">
    <property type="entry name" value="Lipase_GDSL_2"/>
    <property type="match status" value="1"/>
</dbReference>
<evidence type="ECO:0000256" key="1">
    <source>
        <dbReference type="SAM" id="SignalP"/>
    </source>
</evidence>
<comment type="caution">
    <text evidence="3">The sequence shown here is derived from an EMBL/GenBank/DDBJ whole genome shotgun (WGS) entry which is preliminary data.</text>
</comment>
<evidence type="ECO:0000313" key="4">
    <source>
        <dbReference type="Proteomes" id="UP000559182"/>
    </source>
</evidence>
<gene>
    <name evidence="3" type="ORF">FHU39_000347</name>
</gene>
<feature type="signal peptide" evidence="1">
    <location>
        <begin position="1"/>
        <end position="27"/>
    </location>
</feature>
<evidence type="ECO:0000259" key="2">
    <source>
        <dbReference type="Pfam" id="PF13472"/>
    </source>
</evidence>
<dbReference type="GO" id="GO:0004622">
    <property type="term" value="F:phosphatidylcholine lysophospholipase activity"/>
    <property type="evidence" value="ECO:0007669"/>
    <property type="project" value="TreeGrafter"/>
</dbReference>
<organism evidence="3 4">
    <name type="scientific">Flexivirga oryzae</name>
    <dbReference type="NCBI Taxonomy" id="1794944"/>
    <lineage>
        <taxon>Bacteria</taxon>
        <taxon>Bacillati</taxon>
        <taxon>Actinomycetota</taxon>
        <taxon>Actinomycetes</taxon>
        <taxon>Micrococcales</taxon>
        <taxon>Dermacoccaceae</taxon>
        <taxon>Flexivirga</taxon>
    </lineage>
</organism>
<proteinExistence type="predicted"/>